<protein>
    <submittedName>
        <fullName evidence="3">Response regulator receiver protein</fullName>
    </submittedName>
</protein>
<dbReference type="Proteomes" id="UP000230607">
    <property type="component" value="Chromosome 1"/>
</dbReference>
<dbReference type="OrthoDB" id="2830at2157"/>
<gene>
    <name evidence="3" type="ORF">NCS_11206</name>
</gene>
<evidence type="ECO:0000313" key="3">
    <source>
        <dbReference type="EMBL" id="SMH71399.1"/>
    </source>
</evidence>
<proteinExistence type="predicted"/>
<evidence type="ECO:0000256" key="1">
    <source>
        <dbReference type="ARBA" id="ARBA00022553"/>
    </source>
</evidence>
<feature type="domain" description="Response regulatory" evidence="2">
    <location>
        <begin position="9"/>
        <end position="124"/>
    </location>
</feature>
<dbReference type="AlphaFoldDB" id="A0A2H1FFE8"/>
<dbReference type="PROSITE" id="PS50110">
    <property type="entry name" value="RESPONSE_REGULATORY"/>
    <property type="match status" value="1"/>
</dbReference>
<dbReference type="InterPro" id="IPR050595">
    <property type="entry name" value="Bact_response_regulator"/>
</dbReference>
<dbReference type="PANTHER" id="PTHR44591:SF3">
    <property type="entry name" value="RESPONSE REGULATORY DOMAIN-CONTAINING PROTEIN"/>
    <property type="match status" value="1"/>
</dbReference>
<dbReference type="PANTHER" id="PTHR44591">
    <property type="entry name" value="STRESS RESPONSE REGULATOR PROTEIN 1"/>
    <property type="match status" value="1"/>
</dbReference>
<organism evidence="3 4">
    <name type="scientific">Candidatus Nitrosotalea okcheonensis</name>
    <dbReference type="NCBI Taxonomy" id="1903276"/>
    <lineage>
        <taxon>Archaea</taxon>
        <taxon>Nitrososphaerota</taxon>
        <taxon>Nitrososphaeria</taxon>
        <taxon>Nitrosotaleales</taxon>
        <taxon>Nitrosotaleaceae</taxon>
        <taxon>Nitrosotalea</taxon>
    </lineage>
</organism>
<dbReference type="SUPFAM" id="SSF52172">
    <property type="entry name" value="CheY-like"/>
    <property type="match status" value="1"/>
</dbReference>
<dbReference type="Pfam" id="PF00072">
    <property type="entry name" value="Response_reg"/>
    <property type="match status" value="1"/>
</dbReference>
<dbReference type="InterPro" id="IPR011006">
    <property type="entry name" value="CheY-like_superfamily"/>
</dbReference>
<evidence type="ECO:0000313" key="4">
    <source>
        <dbReference type="Proteomes" id="UP000230607"/>
    </source>
</evidence>
<evidence type="ECO:0000259" key="2">
    <source>
        <dbReference type="PROSITE" id="PS50110"/>
    </source>
</evidence>
<dbReference type="GO" id="GO:0000160">
    <property type="term" value="P:phosphorelay signal transduction system"/>
    <property type="evidence" value="ECO:0007669"/>
    <property type="project" value="InterPro"/>
</dbReference>
<accession>A0A2H1FFE8</accession>
<sequence length="136" mass="15455">MEHDRRLKTVLVIDDNVEVLSLFVELLELKNFQVVGTGRNGKDAVTQYEKLRPDITFLDVVMPNTDGIYALDLIREINPNAIVVMITTDLSQDTAKRLEDLRATAVVYKPFDINDLVKVVDEIESNTKSGKIKFFN</sequence>
<keyword evidence="1" id="KW-0597">Phosphoprotein</keyword>
<name>A0A2H1FFE8_9ARCH</name>
<keyword evidence="4" id="KW-1185">Reference proteome</keyword>
<dbReference type="SMART" id="SM00448">
    <property type="entry name" value="REC"/>
    <property type="match status" value="1"/>
</dbReference>
<dbReference type="EMBL" id="LT841358">
    <property type="protein sequence ID" value="SMH71399.1"/>
    <property type="molecule type" value="Genomic_DNA"/>
</dbReference>
<reference evidence="4" key="1">
    <citation type="submission" date="2017-03" db="EMBL/GenBank/DDBJ databases">
        <authorList>
            <person name="Herbold C."/>
        </authorList>
    </citation>
    <scope>NUCLEOTIDE SEQUENCE [LARGE SCALE GENOMIC DNA]</scope>
</reference>
<dbReference type="InterPro" id="IPR001789">
    <property type="entry name" value="Sig_transdc_resp-reg_receiver"/>
</dbReference>
<dbReference type="RefSeq" id="WP_157927377.1">
    <property type="nucleotide sequence ID" value="NZ_LT841358.1"/>
</dbReference>
<dbReference type="Gene3D" id="3.40.50.2300">
    <property type="match status" value="1"/>
</dbReference>